<dbReference type="SMART" id="SM00460">
    <property type="entry name" value="TGc"/>
    <property type="match status" value="1"/>
</dbReference>
<accession>A0A5C6CLK8</accession>
<sequence>MNNENARAEPAKWSRRRLLGHSLLGLSVGGYGVVSWSGNAGFADEPDDAPATNSSDDPTATQPASRLIYDSPQTQQWRIGLQLTTPVTCTNVIATFPVPTDWPEQKVTLVNQVIDPIVRAWEVRELVGGVKQVSLRIPHVAAGANVEMTFLFQIERSRILPPVQTDDLVIPLRPERELRNYLGNSPHIDASNSTIRSASRDLAAMEAENDWQRVEQIYDYVREKVEYVEGSLKNASVALRDGKGDCEEMTSLVVALCRNAKIPARMVWIPGHCYPEFYLEDGEGNGFWFPCQAAGTRQFGRMDEYRPVLQKGDRFKVPEKRQPVRYVAEFFKCDRKGSGNPDPHFVREQIEI</sequence>
<evidence type="ECO:0000313" key="3">
    <source>
        <dbReference type="EMBL" id="TWU24201.1"/>
    </source>
</evidence>
<dbReference type="InterPro" id="IPR002931">
    <property type="entry name" value="Transglutaminase-like"/>
</dbReference>
<feature type="compositionally biased region" description="Polar residues" evidence="1">
    <location>
        <begin position="51"/>
        <end position="64"/>
    </location>
</feature>
<feature type="domain" description="Transglutaminase-like" evidence="2">
    <location>
        <begin position="238"/>
        <end position="295"/>
    </location>
</feature>
<dbReference type="Gene3D" id="3.10.620.30">
    <property type="match status" value="1"/>
</dbReference>
<name>A0A5C6CLK8_9BACT</name>
<comment type="caution">
    <text evidence="3">The sequence shown here is derived from an EMBL/GenBank/DDBJ whole genome shotgun (WGS) entry which is preliminary data.</text>
</comment>
<dbReference type="Proteomes" id="UP000316304">
    <property type="component" value="Unassembled WGS sequence"/>
</dbReference>
<dbReference type="SUPFAM" id="SSF54001">
    <property type="entry name" value="Cysteine proteinases"/>
    <property type="match status" value="1"/>
</dbReference>
<keyword evidence="4" id="KW-1185">Reference proteome</keyword>
<dbReference type="InterPro" id="IPR038765">
    <property type="entry name" value="Papain-like_cys_pep_sf"/>
</dbReference>
<proteinExistence type="predicted"/>
<dbReference type="PANTHER" id="PTHR33490">
    <property type="entry name" value="BLR5614 PROTEIN-RELATED"/>
    <property type="match status" value="1"/>
</dbReference>
<evidence type="ECO:0000256" key="1">
    <source>
        <dbReference type="SAM" id="MobiDB-lite"/>
    </source>
</evidence>
<gene>
    <name evidence="3" type="ORF">Pla52o_21270</name>
</gene>
<evidence type="ECO:0000259" key="2">
    <source>
        <dbReference type="SMART" id="SM00460"/>
    </source>
</evidence>
<protein>
    <submittedName>
        <fullName evidence="3">Transglutaminase-like superfamily protein</fullName>
    </submittedName>
</protein>
<dbReference type="EMBL" id="SJPT01000003">
    <property type="protein sequence ID" value="TWU24201.1"/>
    <property type="molecule type" value="Genomic_DNA"/>
</dbReference>
<dbReference type="RefSeq" id="WP_231612221.1">
    <property type="nucleotide sequence ID" value="NZ_SJPT01000003.1"/>
</dbReference>
<evidence type="ECO:0000313" key="4">
    <source>
        <dbReference type="Proteomes" id="UP000316304"/>
    </source>
</evidence>
<dbReference type="Pfam" id="PF01841">
    <property type="entry name" value="Transglut_core"/>
    <property type="match status" value="1"/>
</dbReference>
<feature type="region of interest" description="Disordered" evidence="1">
    <location>
        <begin position="42"/>
        <end position="64"/>
    </location>
</feature>
<reference evidence="3 4" key="1">
    <citation type="submission" date="2019-02" db="EMBL/GenBank/DDBJ databases">
        <title>Deep-cultivation of Planctomycetes and their phenomic and genomic characterization uncovers novel biology.</title>
        <authorList>
            <person name="Wiegand S."/>
            <person name="Jogler M."/>
            <person name="Boedeker C."/>
            <person name="Pinto D."/>
            <person name="Vollmers J."/>
            <person name="Rivas-Marin E."/>
            <person name="Kohn T."/>
            <person name="Peeters S.H."/>
            <person name="Heuer A."/>
            <person name="Rast P."/>
            <person name="Oberbeckmann S."/>
            <person name="Bunk B."/>
            <person name="Jeske O."/>
            <person name="Meyerdierks A."/>
            <person name="Storesund J.E."/>
            <person name="Kallscheuer N."/>
            <person name="Luecker S."/>
            <person name="Lage O.M."/>
            <person name="Pohl T."/>
            <person name="Merkel B.J."/>
            <person name="Hornburger P."/>
            <person name="Mueller R.-W."/>
            <person name="Bruemmer F."/>
            <person name="Labrenz M."/>
            <person name="Spormann A.M."/>
            <person name="Op Den Camp H."/>
            <person name="Overmann J."/>
            <person name="Amann R."/>
            <person name="Jetten M.S.M."/>
            <person name="Mascher T."/>
            <person name="Medema M.H."/>
            <person name="Devos D.P."/>
            <person name="Kaster A.-K."/>
            <person name="Ovreas L."/>
            <person name="Rohde M."/>
            <person name="Galperin M.Y."/>
            <person name="Jogler C."/>
        </authorList>
    </citation>
    <scope>NUCLEOTIDE SEQUENCE [LARGE SCALE GENOMIC DNA]</scope>
    <source>
        <strain evidence="3 4">Pla52o</strain>
    </source>
</reference>
<organism evidence="3 4">
    <name type="scientific">Novipirellula galeiformis</name>
    <dbReference type="NCBI Taxonomy" id="2528004"/>
    <lineage>
        <taxon>Bacteria</taxon>
        <taxon>Pseudomonadati</taxon>
        <taxon>Planctomycetota</taxon>
        <taxon>Planctomycetia</taxon>
        <taxon>Pirellulales</taxon>
        <taxon>Pirellulaceae</taxon>
        <taxon>Novipirellula</taxon>
    </lineage>
</organism>
<dbReference type="PANTHER" id="PTHR33490:SF3">
    <property type="entry name" value="CONSERVED INTEGRAL MEMBRANE PROTEIN"/>
    <property type="match status" value="1"/>
</dbReference>
<dbReference type="AlphaFoldDB" id="A0A5C6CLK8"/>